<dbReference type="EMBL" id="WWCJ01000018">
    <property type="protein sequence ID" value="MYN04550.1"/>
    <property type="molecule type" value="Genomic_DNA"/>
</dbReference>
<accession>A0A6N9HM27</accession>
<dbReference type="PANTHER" id="PTHR35894">
    <property type="entry name" value="GENERAL SECRETION PATHWAY PROTEIN A-RELATED"/>
    <property type="match status" value="1"/>
</dbReference>
<dbReference type="SUPFAM" id="SSF52540">
    <property type="entry name" value="P-loop containing nucleoside triphosphate hydrolases"/>
    <property type="match status" value="1"/>
</dbReference>
<dbReference type="SMART" id="SM00382">
    <property type="entry name" value="AAA"/>
    <property type="match status" value="1"/>
</dbReference>
<dbReference type="InterPro" id="IPR052026">
    <property type="entry name" value="ExeA_AAA_ATPase_DNA-bind"/>
</dbReference>
<feature type="domain" description="AAA+ ATPase" evidence="1">
    <location>
        <begin position="53"/>
        <end position="209"/>
    </location>
</feature>
<organism evidence="2 3">
    <name type="scientific">Pseudoduganella guangdongensis</name>
    <dbReference type="NCBI Taxonomy" id="2692179"/>
    <lineage>
        <taxon>Bacteria</taxon>
        <taxon>Pseudomonadati</taxon>
        <taxon>Pseudomonadota</taxon>
        <taxon>Betaproteobacteria</taxon>
        <taxon>Burkholderiales</taxon>
        <taxon>Oxalobacteraceae</taxon>
        <taxon>Telluria group</taxon>
        <taxon>Pseudoduganella</taxon>
    </lineage>
</organism>
<dbReference type="Proteomes" id="UP000448575">
    <property type="component" value="Unassembled WGS sequence"/>
</dbReference>
<name>A0A6N9HM27_9BURK</name>
<proteinExistence type="predicted"/>
<dbReference type="PANTHER" id="PTHR35894:SF1">
    <property type="entry name" value="PHOSPHORIBULOKINASE _ URIDINE KINASE FAMILY"/>
    <property type="match status" value="1"/>
</dbReference>
<evidence type="ECO:0000259" key="1">
    <source>
        <dbReference type="SMART" id="SM00382"/>
    </source>
</evidence>
<dbReference type="RefSeq" id="WP_161027513.1">
    <property type="nucleotide sequence ID" value="NZ_WWCJ01000018.1"/>
</dbReference>
<protein>
    <submittedName>
        <fullName evidence="2">AAA family ATPase</fullName>
    </submittedName>
</protein>
<reference evidence="2 3" key="1">
    <citation type="submission" date="2019-12" db="EMBL/GenBank/DDBJ databases">
        <title>Novel species isolated from a subtropical stream in China.</title>
        <authorList>
            <person name="Lu H."/>
        </authorList>
    </citation>
    <scope>NUCLEOTIDE SEQUENCE [LARGE SCALE GENOMIC DNA]</scope>
    <source>
        <strain evidence="2 3">DS3</strain>
    </source>
</reference>
<dbReference type="InterPro" id="IPR008868">
    <property type="entry name" value="TniB"/>
</dbReference>
<sequence>MEQTENVKERWASAPLKERLYYMANEMHVNYPAFVRSLVEIKNQVLTCEQQQKGEGLLLLAPTGVGKSHLSNYLKRLWPDDHEGWKSTIPVVTFTLPSVVTKLRIAHALLRSIQPTANLSHNEQTVEERIQVLLSQIGTRVVIIDNVHDITARRKAGGIKEIGDWLRDIIDSSRRLFILLGAPSAIEIINKSPQLRRRTTRQIRIDYFKINTPKKLEQFQAFLQRLDKELPLACTTSFDVDLTKRIYYATNGIFNYVFLLFSRAVAVAVTAGRESITQEDLEEAFRLVMGDSVKRTLNPFLPNFVNRPLDQEDEPFHDWCDTWDNPLRKD</sequence>
<evidence type="ECO:0000313" key="2">
    <source>
        <dbReference type="EMBL" id="MYN04550.1"/>
    </source>
</evidence>
<keyword evidence="3" id="KW-1185">Reference proteome</keyword>
<dbReference type="InterPro" id="IPR003593">
    <property type="entry name" value="AAA+_ATPase"/>
</dbReference>
<evidence type="ECO:0000313" key="3">
    <source>
        <dbReference type="Proteomes" id="UP000448575"/>
    </source>
</evidence>
<dbReference type="Pfam" id="PF05621">
    <property type="entry name" value="TniB"/>
    <property type="match status" value="1"/>
</dbReference>
<dbReference type="Gene3D" id="3.40.50.300">
    <property type="entry name" value="P-loop containing nucleotide triphosphate hydrolases"/>
    <property type="match status" value="1"/>
</dbReference>
<dbReference type="InterPro" id="IPR027417">
    <property type="entry name" value="P-loop_NTPase"/>
</dbReference>
<comment type="caution">
    <text evidence="2">The sequence shown here is derived from an EMBL/GenBank/DDBJ whole genome shotgun (WGS) entry which is preliminary data.</text>
</comment>
<gene>
    <name evidence="2" type="ORF">GTP41_20875</name>
</gene>
<dbReference type="AlphaFoldDB" id="A0A6N9HM27"/>